<dbReference type="PROSITE" id="PS00903">
    <property type="entry name" value="CYT_DCMP_DEAMINASES_1"/>
    <property type="match status" value="1"/>
</dbReference>
<dbReference type="PROSITE" id="PS51747">
    <property type="entry name" value="CYT_DCMP_DEAMINASES_2"/>
    <property type="match status" value="1"/>
</dbReference>
<keyword evidence="10" id="KW-0677">Repeat</keyword>
<keyword evidence="8" id="KW-0399">Innate immunity</keyword>
<proteinExistence type="inferred from homology"/>
<keyword evidence="14" id="KW-0051">Antiviral defense</keyword>
<gene>
    <name evidence="21" type="primary">LOC106837631</name>
</gene>
<dbReference type="Ensembl" id="ENSEAST00005071789.1">
    <property type="protein sequence ID" value="ENSEASP00005053754.1"/>
    <property type="gene ID" value="ENSEASG00005037287.1"/>
</dbReference>
<comment type="catalytic activity">
    <reaction evidence="18">
        <text>a 2'-deoxycytidine in single-stranded DNA + H2O + H(+) = a 2'-deoxyuridine in single-stranded DNA + NH4(+)</text>
        <dbReference type="Rhea" id="RHEA:50948"/>
        <dbReference type="Rhea" id="RHEA-COMP:12846"/>
        <dbReference type="Rhea" id="RHEA-COMP:12847"/>
        <dbReference type="ChEBI" id="CHEBI:15377"/>
        <dbReference type="ChEBI" id="CHEBI:15378"/>
        <dbReference type="ChEBI" id="CHEBI:28938"/>
        <dbReference type="ChEBI" id="CHEBI:85452"/>
        <dbReference type="ChEBI" id="CHEBI:133902"/>
        <dbReference type="EC" id="3.5.4.38"/>
    </reaction>
</comment>
<evidence type="ECO:0000256" key="11">
    <source>
        <dbReference type="ARBA" id="ARBA00022801"/>
    </source>
</evidence>
<reference evidence="21" key="2">
    <citation type="submission" date="2025-08" db="UniProtKB">
        <authorList>
            <consortium name="Ensembl"/>
        </authorList>
    </citation>
    <scope>IDENTIFICATION</scope>
</reference>
<evidence type="ECO:0000256" key="10">
    <source>
        <dbReference type="ARBA" id="ARBA00022737"/>
    </source>
</evidence>
<name>A0A9L0JKK0_EQUAS</name>
<dbReference type="GO" id="GO:0005634">
    <property type="term" value="C:nucleus"/>
    <property type="evidence" value="ECO:0007669"/>
    <property type="project" value="UniProtKB-SubCell"/>
</dbReference>
<evidence type="ECO:0000313" key="21">
    <source>
        <dbReference type="Ensembl" id="ENSEASP00005053754.1"/>
    </source>
</evidence>
<keyword evidence="15" id="KW-0539">Nucleus</keyword>
<keyword evidence="9" id="KW-0479">Metal-binding</keyword>
<sequence>MRWSSRMATPGSRQTRHKGVLPNKGAHMSGRPRHAEMCFLDLISSWNLDQELCYRVTCFISWSPCADCAQRLAEFLWENSHLSLRIFASRIYTKGDYGDYRAGLRTLQAAGAQIAIMTSEEFEHCWKTFVDHQGRPFQPWDELDAESRYWSMELQGILQSTAPPSLLLPAFLPPCLPSTFLPPCLPSTFLPPCLPSTFLSPCLPSTFLPPCLPSTFLPPILSLALPFALSEVPLGELVPPGWPAPCLPSLLTSSLLSPLPPPLSSSILVTAPHLCHLSTFPLPAPPSSTCSPSSQEHQRTDLSLSKEGRSPLLNRTTKHFLSRNVNMPFATISTLIQRNQQKAQKPLRNSFRKKPPSRFTFHKIRLRFQIDISKITLNTIRIVLNF</sequence>
<dbReference type="GO" id="GO:0008270">
    <property type="term" value="F:zinc ion binding"/>
    <property type="evidence" value="ECO:0007669"/>
    <property type="project" value="InterPro"/>
</dbReference>
<dbReference type="PANTHER" id="PTHR13857:SF20">
    <property type="entry name" value="DNA DC-DU-EDITING ENZYME APOBEC-3G"/>
    <property type="match status" value="1"/>
</dbReference>
<keyword evidence="13" id="KW-0391">Immunity</keyword>
<evidence type="ECO:0000259" key="20">
    <source>
        <dbReference type="PROSITE" id="PS51747"/>
    </source>
</evidence>
<dbReference type="InterPro" id="IPR050610">
    <property type="entry name" value="APOBEC_Cyt_Deaminase"/>
</dbReference>
<keyword evidence="7" id="KW-0597">Phosphoprotein</keyword>
<dbReference type="Gene3D" id="3.40.140.10">
    <property type="entry name" value="Cytidine Deaminase, domain 2"/>
    <property type="match status" value="1"/>
</dbReference>
<comment type="cofactor">
    <cofactor evidence="1">
        <name>Zn(2+)</name>
        <dbReference type="ChEBI" id="CHEBI:29105"/>
    </cofactor>
</comment>
<protein>
    <recommendedName>
        <fullName evidence="5">DNA dC-&gt;dU-editing enzyme APOBEC-3G</fullName>
        <ecNumber evidence="16">3.5.4.38</ecNumber>
    </recommendedName>
    <alternativeName>
        <fullName evidence="17">Deoxycytidine deaminase</fullName>
    </alternativeName>
</protein>
<dbReference type="GO" id="GO:0051607">
    <property type="term" value="P:defense response to virus"/>
    <property type="evidence" value="ECO:0007669"/>
    <property type="project" value="UniProtKB-KW"/>
</dbReference>
<reference evidence="21 22" key="1">
    <citation type="journal article" date="2020" name="Nat. Commun.">
        <title>Donkey genomes provide new insights into domestication and selection for coat color.</title>
        <authorList>
            <person name="Wang"/>
            <person name="C."/>
            <person name="Li"/>
            <person name="H."/>
            <person name="Guo"/>
            <person name="Y."/>
            <person name="Huang"/>
            <person name="J."/>
            <person name="Sun"/>
            <person name="Y."/>
            <person name="Min"/>
            <person name="J."/>
            <person name="Wang"/>
            <person name="J."/>
            <person name="Fang"/>
            <person name="X."/>
            <person name="Zhao"/>
            <person name="Z."/>
            <person name="Wang"/>
            <person name="S."/>
            <person name="Zhang"/>
            <person name="Y."/>
            <person name="Liu"/>
            <person name="Q."/>
            <person name="Jiang"/>
            <person name="Q."/>
            <person name="Wang"/>
            <person name="X."/>
            <person name="Guo"/>
            <person name="Y."/>
            <person name="Yang"/>
            <person name="C."/>
            <person name="Wang"/>
            <person name="Y."/>
            <person name="Tian"/>
            <person name="F."/>
            <person name="Zhuang"/>
            <person name="G."/>
            <person name="Fan"/>
            <person name="Y."/>
            <person name="Gao"/>
            <person name="Q."/>
            <person name="Li"/>
            <person name="Y."/>
            <person name="Ju"/>
            <person name="Z."/>
            <person name="Li"/>
            <person name="J."/>
            <person name="Li"/>
            <person name="R."/>
            <person name="Hou"/>
            <person name="M."/>
            <person name="Yang"/>
            <person name="G."/>
            <person name="Liu"/>
            <person name="G."/>
            <person name="Liu"/>
            <person name="W."/>
            <person name="Guo"/>
            <person name="J."/>
            <person name="Pan"/>
            <person name="S."/>
            <person name="Fan"/>
            <person name="G."/>
            <person name="Zhang"/>
            <person name="W."/>
            <person name="Zhang"/>
            <person name="R."/>
            <person name="Yu"/>
            <person name="J."/>
            <person name="Zhang"/>
            <person name="X."/>
            <person name="Yin"/>
            <person name="Q."/>
            <person name="Ji"/>
            <person name="C."/>
            <person name="Jin"/>
            <person name="Y."/>
            <person name="Yue"/>
            <person name="G."/>
            <person name="Liu"/>
            <person name="M."/>
            <person name="Xu"/>
            <person name="J."/>
            <person name="Liu"/>
            <person name="S."/>
            <person name="Jordana"/>
            <person name="J."/>
            <person name="Noce"/>
            <person name="A."/>
            <person name="Amills"/>
            <person name="M."/>
            <person name="Wu"/>
            <person name="D.D."/>
            <person name="Li"/>
            <person name="S."/>
            <person name="Zhou"/>
            <person name="X. and Zhong"/>
            <person name="J."/>
        </authorList>
    </citation>
    <scope>NUCLEOTIDE SEQUENCE [LARGE SCALE GENOMIC DNA]</scope>
</reference>
<dbReference type="SUPFAM" id="SSF53927">
    <property type="entry name" value="Cytidine deaminase-like"/>
    <property type="match status" value="1"/>
</dbReference>
<evidence type="ECO:0000256" key="1">
    <source>
        <dbReference type="ARBA" id="ARBA00001947"/>
    </source>
</evidence>
<dbReference type="InterPro" id="IPR016192">
    <property type="entry name" value="APOBEC/CMP_deaminase_Zn-bd"/>
</dbReference>
<feature type="domain" description="CMP/dCMP-type deaminase" evidence="20">
    <location>
        <begin position="1"/>
        <end position="107"/>
    </location>
</feature>
<evidence type="ECO:0000256" key="4">
    <source>
        <dbReference type="ARBA" id="ARBA00006576"/>
    </source>
</evidence>
<dbReference type="GO" id="GO:0045087">
    <property type="term" value="P:innate immune response"/>
    <property type="evidence" value="ECO:0007669"/>
    <property type="project" value="UniProtKB-KW"/>
</dbReference>
<evidence type="ECO:0000256" key="8">
    <source>
        <dbReference type="ARBA" id="ARBA00022588"/>
    </source>
</evidence>
<dbReference type="GO" id="GO:0070383">
    <property type="term" value="P:DNA cytosine deamination"/>
    <property type="evidence" value="ECO:0007669"/>
    <property type="project" value="TreeGrafter"/>
</dbReference>
<dbReference type="AlphaFoldDB" id="A0A9L0JKK0"/>
<dbReference type="InterPro" id="IPR002125">
    <property type="entry name" value="CMP_dCMP_dom"/>
</dbReference>
<keyword evidence="22" id="KW-1185">Reference proteome</keyword>
<dbReference type="GO" id="GO:0003723">
    <property type="term" value="F:RNA binding"/>
    <property type="evidence" value="ECO:0007669"/>
    <property type="project" value="TreeGrafter"/>
</dbReference>
<dbReference type="GO" id="GO:0004126">
    <property type="term" value="F:cytidine deaminase activity"/>
    <property type="evidence" value="ECO:0007669"/>
    <property type="project" value="TreeGrafter"/>
</dbReference>
<comment type="subcellular location">
    <subcellularLocation>
        <location evidence="3">Cytoplasm</location>
        <location evidence="3">P-body</location>
    </subcellularLocation>
    <subcellularLocation>
        <location evidence="2">Nucleus</location>
    </subcellularLocation>
</comment>
<dbReference type="PANTHER" id="PTHR13857">
    <property type="entry name" value="MRNA EDITING ENZYME"/>
    <property type="match status" value="1"/>
</dbReference>
<dbReference type="GO" id="GO:0016554">
    <property type="term" value="P:cytidine to uridine editing"/>
    <property type="evidence" value="ECO:0007669"/>
    <property type="project" value="TreeGrafter"/>
</dbReference>
<evidence type="ECO:0000256" key="19">
    <source>
        <dbReference type="SAM" id="MobiDB-lite"/>
    </source>
</evidence>
<accession>A0A9L0JKK0</accession>
<feature type="region of interest" description="Disordered" evidence="19">
    <location>
        <begin position="1"/>
        <end position="28"/>
    </location>
</feature>
<dbReference type="CDD" id="cd01283">
    <property type="entry name" value="cytidine_deaminase"/>
    <property type="match status" value="1"/>
</dbReference>
<dbReference type="GeneTree" id="ENSGT00940000161999"/>
<evidence type="ECO:0000256" key="17">
    <source>
        <dbReference type="ARBA" id="ARBA00032972"/>
    </source>
</evidence>
<evidence type="ECO:0000256" key="3">
    <source>
        <dbReference type="ARBA" id="ARBA00004201"/>
    </source>
</evidence>
<keyword evidence="12" id="KW-0862">Zinc</keyword>
<dbReference type="GO" id="GO:0000932">
    <property type="term" value="C:P-body"/>
    <property type="evidence" value="ECO:0007669"/>
    <property type="project" value="UniProtKB-SubCell"/>
</dbReference>
<feature type="region of interest" description="Disordered" evidence="19">
    <location>
        <begin position="286"/>
        <end position="308"/>
    </location>
</feature>
<evidence type="ECO:0000256" key="18">
    <source>
        <dbReference type="ARBA" id="ARBA00049114"/>
    </source>
</evidence>
<evidence type="ECO:0000256" key="15">
    <source>
        <dbReference type="ARBA" id="ARBA00023242"/>
    </source>
</evidence>
<evidence type="ECO:0000256" key="12">
    <source>
        <dbReference type="ARBA" id="ARBA00022833"/>
    </source>
</evidence>
<evidence type="ECO:0000256" key="16">
    <source>
        <dbReference type="ARBA" id="ARBA00029489"/>
    </source>
</evidence>
<comment type="similarity">
    <text evidence="4">Belongs to the cytidine and deoxycytidylate deaminase family.</text>
</comment>
<dbReference type="InterPro" id="IPR016193">
    <property type="entry name" value="Cytidine_deaminase-like"/>
</dbReference>
<keyword evidence="6" id="KW-0963">Cytoplasm</keyword>
<evidence type="ECO:0000256" key="6">
    <source>
        <dbReference type="ARBA" id="ARBA00022490"/>
    </source>
</evidence>
<dbReference type="EC" id="3.5.4.38" evidence="16"/>
<evidence type="ECO:0000256" key="5">
    <source>
        <dbReference type="ARBA" id="ARBA00020239"/>
    </source>
</evidence>
<evidence type="ECO:0000313" key="22">
    <source>
        <dbReference type="Proteomes" id="UP000694387"/>
    </source>
</evidence>
<evidence type="ECO:0000256" key="13">
    <source>
        <dbReference type="ARBA" id="ARBA00022859"/>
    </source>
</evidence>
<evidence type="ECO:0000256" key="7">
    <source>
        <dbReference type="ARBA" id="ARBA00022553"/>
    </source>
</evidence>
<organism evidence="21 22">
    <name type="scientific">Equus asinus</name>
    <name type="common">Donkey</name>
    <name type="synonym">Equus africanus asinus</name>
    <dbReference type="NCBI Taxonomy" id="9793"/>
    <lineage>
        <taxon>Eukaryota</taxon>
        <taxon>Metazoa</taxon>
        <taxon>Chordata</taxon>
        <taxon>Craniata</taxon>
        <taxon>Vertebrata</taxon>
        <taxon>Euteleostomi</taxon>
        <taxon>Mammalia</taxon>
        <taxon>Eutheria</taxon>
        <taxon>Laurasiatheria</taxon>
        <taxon>Perissodactyla</taxon>
        <taxon>Equidae</taxon>
        <taxon>Equus</taxon>
    </lineage>
</organism>
<dbReference type="Proteomes" id="UP000694387">
    <property type="component" value="Chromosome 2"/>
</dbReference>
<dbReference type="GO" id="GO:0045869">
    <property type="term" value="P:negative regulation of single stranded viral RNA replication via double stranded DNA intermediate"/>
    <property type="evidence" value="ECO:0007669"/>
    <property type="project" value="TreeGrafter"/>
</dbReference>
<dbReference type="Pfam" id="PF18772">
    <property type="entry name" value="APOBEC2"/>
    <property type="match status" value="1"/>
</dbReference>
<feature type="compositionally biased region" description="Basic and acidic residues" evidence="19">
    <location>
        <begin position="296"/>
        <end position="308"/>
    </location>
</feature>
<evidence type="ECO:0000256" key="2">
    <source>
        <dbReference type="ARBA" id="ARBA00004123"/>
    </source>
</evidence>
<reference evidence="21" key="3">
    <citation type="submission" date="2025-09" db="UniProtKB">
        <authorList>
            <consortium name="Ensembl"/>
        </authorList>
    </citation>
    <scope>IDENTIFICATION</scope>
</reference>
<evidence type="ECO:0000256" key="14">
    <source>
        <dbReference type="ARBA" id="ARBA00023118"/>
    </source>
</evidence>
<keyword evidence="11" id="KW-0378">Hydrolase</keyword>
<evidence type="ECO:0000256" key="9">
    <source>
        <dbReference type="ARBA" id="ARBA00022723"/>
    </source>
</evidence>